<dbReference type="InterPro" id="IPR040026">
    <property type="entry name" value="FliD"/>
</dbReference>
<keyword evidence="8" id="KW-0969">Cilium</keyword>
<dbReference type="GO" id="GO:0009424">
    <property type="term" value="C:bacterial-type flagellum hook"/>
    <property type="evidence" value="ECO:0007669"/>
    <property type="project" value="UniProtKB-UniRule"/>
</dbReference>
<accession>A0A1N6FMW3</accession>
<organism evidence="8 9">
    <name type="scientific">Sulfurivirga caldicuralii</name>
    <dbReference type="NCBI Taxonomy" id="364032"/>
    <lineage>
        <taxon>Bacteria</taxon>
        <taxon>Pseudomonadati</taxon>
        <taxon>Pseudomonadota</taxon>
        <taxon>Gammaproteobacteria</taxon>
        <taxon>Thiotrichales</taxon>
        <taxon>Piscirickettsiaceae</taxon>
        <taxon>Sulfurivirga</taxon>
    </lineage>
</organism>
<evidence type="ECO:0000259" key="7">
    <source>
        <dbReference type="Pfam" id="PF07195"/>
    </source>
</evidence>
<evidence type="ECO:0000256" key="4">
    <source>
        <dbReference type="ARBA" id="ARBA00023143"/>
    </source>
</evidence>
<feature type="domain" description="Flagellar hook-associated protein 2 N-terminal" evidence="6">
    <location>
        <begin position="19"/>
        <end position="116"/>
    </location>
</feature>
<keyword evidence="8" id="KW-0966">Cell projection</keyword>
<dbReference type="InterPro" id="IPR003481">
    <property type="entry name" value="FliD_N"/>
</dbReference>
<dbReference type="RefSeq" id="WP_074201402.1">
    <property type="nucleotide sequence ID" value="NZ_FSRE01000002.1"/>
</dbReference>
<evidence type="ECO:0000313" key="8">
    <source>
        <dbReference type="EMBL" id="SIN96564.1"/>
    </source>
</evidence>
<dbReference type="Pfam" id="PF07195">
    <property type="entry name" value="FliD_C"/>
    <property type="match status" value="2"/>
</dbReference>
<keyword evidence="5" id="KW-0964">Secreted</keyword>
<reference evidence="8 9" key="1">
    <citation type="submission" date="2016-11" db="EMBL/GenBank/DDBJ databases">
        <authorList>
            <person name="Jaros S."/>
            <person name="Januszkiewicz K."/>
            <person name="Wedrychowicz H."/>
        </authorList>
    </citation>
    <scope>NUCLEOTIDE SEQUENCE [LARGE SCALE GENOMIC DNA]</scope>
    <source>
        <strain evidence="8 9">DSM 17737</strain>
    </source>
</reference>
<comment type="subcellular location">
    <subcellularLocation>
        <location evidence="5">Secreted</location>
    </subcellularLocation>
    <subcellularLocation>
        <location evidence="5">Bacterial flagellum</location>
    </subcellularLocation>
</comment>
<gene>
    <name evidence="8" type="ORF">SAMN05443662_1144</name>
</gene>
<dbReference type="EMBL" id="FSRE01000002">
    <property type="protein sequence ID" value="SIN96564.1"/>
    <property type="molecule type" value="Genomic_DNA"/>
</dbReference>
<feature type="coiled-coil region" evidence="5">
    <location>
        <begin position="610"/>
        <end position="641"/>
    </location>
</feature>
<dbReference type="STRING" id="364032.SAMN05443662_1144"/>
<feature type="domain" description="Flagellar hook-associated protein 2 C-terminal" evidence="7">
    <location>
        <begin position="585"/>
        <end position="658"/>
    </location>
</feature>
<dbReference type="PANTHER" id="PTHR30288:SF0">
    <property type="entry name" value="FLAGELLAR HOOK-ASSOCIATED PROTEIN 2"/>
    <property type="match status" value="1"/>
</dbReference>
<comment type="subunit">
    <text evidence="2 5">Homopentamer.</text>
</comment>
<dbReference type="Proteomes" id="UP000198461">
    <property type="component" value="Unassembled WGS sequence"/>
</dbReference>
<name>A0A1N6FMW3_9GAMM</name>
<keyword evidence="9" id="KW-1185">Reference proteome</keyword>
<dbReference type="Pfam" id="PF02465">
    <property type="entry name" value="FliD_N"/>
    <property type="match status" value="1"/>
</dbReference>
<sequence>MASGTSDIGLALLNSMGASQFDVKTMAQVLANADVAAQRTNLETKQQKLNYKLSGYDLLNQALNGFNSQVQSLLSLDTFNKKTISSSDESVISAEATGKLVPGTYQVEVQQLATHHTLATNTDFSSTADVVGEGTLSITVAGVQHDITIDSSNNTLEGIRSAVNSANIGVSATIVNTGSGYKLMFTASNSGAANAINISVTDSDGNNTDAVGLSQLINANMLETVAAQDAQINVNGLTITRSTNVVEDVIDGVRLNLKSAAPGQVKTLTVASDTSGAKQAVQDFVDLYNSLQDVFKILSSYDNTPSEEDPTSGALKGDSTLRMLKDQVRNMIAQPISGSGPFSSLADLGILTNRDGTLEFDAAKLDQALSANPEAVGKLFAASLDATDPLVQYVGSNDKTPEGTWDLFVSQAAQQATLTGANLGTGAGANITLDGTNNTLQVTVDGTQTAVLNLAAGTYSKDQLASLIQNAINNDANVAAKGSKVQVRYDGTNDAFVILSEKYGSASKISLDAGTLLDSGVVGWTSGSSATGQDVGGQITDPVTGNSYTFTGQGKTVKVSDYALDGLPKGLELTIDGSATGSRGTITFQRGIADQMVTQFKQWMSSDGVVGQKLDNLHKKEQEYAEQQEKIDARYERLELKYRIQFGQLQSVLSSMKQTQASLAAQLAALQPKNDQ</sequence>
<protein>
    <recommendedName>
        <fullName evidence="5">Flagellar hook-associated protein 2</fullName>
        <shortName evidence="5">HAP2</shortName>
    </recommendedName>
    <alternativeName>
        <fullName evidence="5">Flagellar cap protein</fullName>
    </alternativeName>
</protein>
<evidence type="ECO:0000256" key="2">
    <source>
        <dbReference type="ARBA" id="ARBA00011255"/>
    </source>
</evidence>
<keyword evidence="8" id="KW-0282">Flagellum</keyword>
<dbReference type="OrthoDB" id="9810816at2"/>
<evidence type="ECO:0000256" key="3">
    <source>
        <dbReference type="ARBA" id="ARBA00023054"/>
    </source>
</evidence>
<dbReference type="GO" id="GO:0005576">
    <property type="term" value="C:extracellular region"/>
    <property type="evidence" value="ECO:0007669"/>
    <property type="project" value="UniProtKB-SubCell"/>
</dbReference>
<keyword evidence="4 5" id="KW-0975">Bacterial flagellum</keyword>
<feature type="domain" description="Flagellar hook-associated protein 2 C-terminal" evidence="7">
    <location>
        <begin position="227"/>
        <end position="384"/>
    </location>
</feature>
<proteinExistence type="inferred from homology"/>
<evidence type="ECO:0000313" key="9">
    <source>
        <dbReference type="Proteomes" id="UP000198461"/>
    </source>
</evidence>
<comment type="similarity">
    <text evidence="1 5">Belongs to the FliD family.</text>
</comment>
<dbReference type="GO" id="GO:0007155">
    <property type="term" value="P:cell adhesion"/>
    <property type="evidence" value="ECO:0007669"/>
    <property type="project" value="InterPro"/>
</dbReference>
<dbReference type="GO" id="GO:0009421">
    <property type="term" value="C:bacterial-type flagellum filament cap"/>
    <property type="evidence" value="ECO:0007669"/>
    <property type="project" value="InterPro"/>
</dbReference>
<comment type="function">
    <text evidence="5">Required for morphogenesis and for the elongation of the flagellar filament by facilitating polymerization of the flagellin monomers at the tip of growing filament. Forms a capping structure, which prevents flagellin subunits (transported through the central channel of the flagellum) from leaking out without polymerization at the distal end.</text>
</comment>
<dbReference type="InterPro" id="IPR010809">
    <property type="entry name" value="FliD_C"/>
</dbReference>
<evidence type="ECO:0000256" key="1">
    <source>
        <dbReference type="ARBA" id="ARBA00009764"/>
    </source>
</evidence>
<keyword evidence="3 5" id="KW-0175">Coiled coil</keyword>
<dbReference type="GO" id="GO:0071973">
    <property type="term" value="P:bacterial-type flagellum-dependent cell motility"/>
    <property type="evidence" value="ECO:0007669"/>
    <property type="project" value="TreeGrafter"/>
</dbReference>
<evidence type="ECO:0000259" key="6">
    <source>
        <dbReference type="Pfam" id="PF02465"/>
    </source>
</evidence>
<dbReference type="PANTHER" id="PTHR30288">
    <property type="entry name" value="FLAGELLAR CAP/ASSEMBLY PROTEIN FLID"/>
    <property type="match status" value="1"/>
</dbReference>
<evidence type="ECO:0000256" key="5">
    <source>
        <dbReference type="RuleBase" id="RU362066"/>
    </source>
</evidence>
<dbReference type="AlphaFoldDB" id="A0A1N6FMW3"/>